<dbReference type="InterPro" id="IPR007219">
    <property type="entry name" value="XnlR_reg_dom"/>
</dbReference>
<proteinExistence type="predicted"/>
<dbReference type="GO" id="GO:0006351">
    <property type="term" value="P:DNA-templated transcription"/>
    <property type="evidence" value="ECO:0007669"/>
    <property type="project" value="InterPro"/>
</dbReference>
<accession>A0A2A9NWI5</accession>
<dbReference type="AlphaFoldDB" id="A0A2A9NWI5"/>
<gene>
    <name evidence="3" type="ORF">AMATHDRAFT_57836</name>
</gene>
<name>A0A2A9NWI5_9AGAR</name>
<reference evidence="3 4" key="1">
    <citation type="submission" date="2014-02" db="EMBL/GenBank/DDBJ databases">
        <title>Transposable element dynamics among asymbiotic and ectomycorrhizal Amanita fungi.</title>
        <authorList>
            <consortium name="DOE Joint Genome Institute"/>
            <person name="Hess J."/>
            <person name="Skrede I."/>
            <person name="Wolfe B."/>
            <person name="LaButti K."/>
            <person name="Ohm R.A."/>
            <person name="Grigoriev I.V."/>
            <person name="Pringle A."/>
        </authorList>
    </citation>
    <scope>NUCLEOTIDE SEQUENCE [LARGE SCALE GENOMIC DNA]</scope>
    <source>
        <strain evidence="3 4">SKay4041</strain>
    </source>
</reference>
<feature type="domain" description="Xylanolytic transcriptional activator regulatory" evidence="2">
    <location>
        <begin position="2"/>
        <end position="133"/>
    </location>
</feature>
<organism evidence="3 4">
    <name type="scientific">Amanita thiersii Skay4041</name>
    <dbReference type="NCBI Taxonomy" id="703135"/>
    <lineage>
        <taxon>Eukaryota</taxon>
        <taxon>Fungi</taxon>
        <taxon>Dikarya</taxon>
        <taxon>Basidiomycota</taxon>
        <taxon>Agaricomycotina</taxon>
        <taxon>Agaricomycetes</taxon>
        <taxon>Agaricomycetidae</taxon>
        <taxon>Agaricales</taxon>
        <taxon>Pluteineae</taxon>
        <taxon>Amanitaceae</taxon>
        <taxon>Amanita</taxon>
    </lineage>
</organism>
<evidence type="ECO:0000256" key="1">
    <source>
        <dbReference type="ARBA" id="ARBA00023242"/>
    </source>
</evidence>
<evidence type="ECO:0000313" key="4">
    <source>
        <dbReference type="Proteomes" id="UP000242287"/>
    </source>
</evidence>
<keyword evidence="1" id="KW-0539">Nucleus</keyword>
<dbReference type="Proteomes" id="UP000242287">
    <property type="component" value="Unassembled WGS sequence"/>
</dbReference>
<evidence type="ECO:0000259" key="2">
    <source>
        <dbReference type="Pfam" id="PF04082"/>
    </source>
</evidence>
<dbReference type="GO" id="GO:0003677">
    <property type="term" value="F:DNA binding"/>
    <property type="evidence" value="ECO:0007669"/>
    <property type="project" value="InterPro"/>
</dbReference>
<dbReference type="EMBL" id="KZ301982">
    <property type="protein sequence ID" value="PFH52062.1"/>
    <property type="molecule type" value="Genomic_DNA"/>
</dbReference>
<protein>
    <recommendedName>
        <fullName evidence="2">Xylanolytic transcriptional activator regulatory domain-containing protein</fullName>
    </recommendedName>
</protein>
<dbReference type="GO" id="GO:0008270">
    <property type="term" value="F:zinc ion binding"/>
    <property type="evidence" value="ECO:0007669"/>
    <property type="project" value="InterPro"/>
</dbReference>
<evidence type="ECO:0000313" key="3">
    <source>
        <dbReference type="EMBL" id="PFH52062.1"/>
    </source>
</evidence>
<keyword evidence="4" id="KW-1185">Reference proteome</keyword>
<sequence length="251" mass="29239">MHDCCHCIYFALPTSYHQHEIQLNLPCDNGLWQARCAADWFAVLQASSPYGPYQMRLTGISFLKSLSYISTTRLLSAHISLNPFAHFVLVHSILRQLFHTCVEHQITGHSAEASDESVDQKVLELQYALHNWFQSWKHSPDAPKNTVPHDEPPFIDNVLPFYWLGQIALLAHQESLPPFEFTTPNDLQVETRFRLVKHWLKHIRNFLKKGDGGATLFWDELMKIRLQTWQHEIETDRLEEEDGLLGFFPEY</sequence>
<dbReference type="Pfam" id="PF04082">
    <property type="entry name" value="Fungal_trans"/>
    <property type="match status" value="1"/>
</dbReference>
<dbReference type="OrthoDB" id="1405595at2759"/>
<dbReference type="STRING" id="703135.A0A2A9NWI5"/>